<keyword evidence="1" id="KW-0812">Transmembrane</keyword>
<evidence type="ECO:0000313" key="2">
    <source>
        <dbReference type="EMBL" id="NNT71082.1"/>
    </source>
</evidence>
<reference evidence="2 3" key="1">
    <citation type="submission" date="2020-05" db="EMBL/GenBank/DDBJ databases">
        <title>Draft genome of Flavobacterium sp. IMCC34852.</title>
        <authorList>
            <person name="Song J."/>
            <person name="Cho J.-C."/>
        </authorList>
    </citation>
    <scope>NUCLEOTIDE SEQUENCE [LARGE SCALE GENOMIC DNA]</scope>
    <source>
        <strain evidence="2 3">IMCC34852</strain>
    </source>
</reference>
<keyword evidence="1" id="KW-0472">Membrane</keyword>
<evidence type="ECO:0000256" key="1">
    <source>
        <dbReference type="SAM" id="Phobius"/>
    </source>
</evidence>
<comment type="caution">
    <text evidence="2">The sequence shown here is derived from an EMBL/GenBank/DDBJ whole genome shotgun (WGS) entry which is preliminary data.</text>
</comment>
<protein>
    <submittedName>
        <fullName evidence="2">Uncharacterized protein</fullName>
    </submittedName>
</protein>
<organism evidence="2 3">
    <name type="scientific">Flavobacterium rivulicola</name>
    <dbReference type="NCBI Taxonomy" id="2732161"/>
    <lineage>
        <taxon>Bacteria</taxon>
        <taxon>Pseudomonadati</taxon>
        <taxon>Bacteroidota</taxon>
        <taxon>Flavobacteriia</taxon>
        <taxon>Flavobacteriales</taxon>
        <taxon>Flavobacteriaceae</taxon>
        <taxon>Flavobacterium</taxon>
    </lineage>
</organism>
<dbReference type="EMBL" id="JABEVX010000001">
    <property type="protein sequence ID" value="NNT71082.1"/>
    <property type="molecule type" value="Genomic_DNA"/>
</dbReference>
<dbReference type="AlphaFoldDB" id="A0A7Y3R724"/>
<keyword evidence="3" id="KW-1185">Reference proteome</keyword>
<dbReference type="Pfam" id="PF19852">
    <property type="entry name" value="DUF6327"/>
    <property type="match status" value="1"/>
</dbReference>
<dbReference type="InterPro" id="IPR046290">
    <property type="entry name" value="DUF6327"/>
</dbReference>
<gene>
    <name evidence="2" type="ORF">HKT18_02530</name>
</gene>
<dbReference type="Proteomes" id="UP000536509">
    <property type="component" value="Unassembled WGS sequence"/>
</dbReference>
<keyword evidence="1" id="KW-1133">Transmembrane helix</keyword>
<evidence type="ECO:0000313" key="3">
    <source>
        <dbReference type="Proteomes" id="UP000536509"/>
    </source>
</evidence>
<dbReference type="RefSeq" id="WP_171221275.1">
    <property type="nucleotide sequence ID" value="NZ_CP121446.1"/>
</dbReference>
<feature type="transmembrane region" description="Helical" evidence="1">
    <location>
        <begin position="57"/>
        <end position="78"/>
    </location>
</feature>
<accession>A0A7Y3R724</accession>
<proteinExistence type="predicted"/>
<sequence length="84" mass="9993">MEPKKYSSYAEIEHDLEILKLEKEIYYQKMKLSFDKTKESIIPSEPLEGFYSVYKKVFSGTFGMILKILIPYAISWFINRKRGD</sequence>
<name>A0A7Y3R724_9FLAO</name>